<keyword evidence="2" id="KW-1185">Reference proteome</keyword>
<dbReference type="AlphaFoldDB" id="A0AAX6HII3"/>
<dbReference type="Proteomes" id="UP001140949">
    <property type="component" value="Unassembled WGS sequence"/>
</dbReference>
<organism evidence="1 2">
    <name type="scientific">Iris pallida</name>
    <name type="common">Sweet iris</name>
    <dbReference type="NCBI Taxonomy" id="29817"/>
    <lineage>
        <taxon>Eukaryota</taxon>
        <taxon>Viridiplantae</taxon>
        <taxon>Streptophyta</taxon>
        <taxon>Embryophyta</taxon>
        <taxon>Tracheophyta</taxon>
        <taxon>Spermatophyta</taxon>
        <taxon>Magnoliopsida</taxon>
        <taxon>Liliopsida</taxon>
        <taxon>Asparagales</taxon>
        <taxon>Iridaceae</taxon>
        <taxon>Iridoideae</taxon>
        <taxon>Irideae</taxon>
        <taxon>Iris</taxon>
    </lineage>
</organism>
<gene>
    <name evidence="1" type="ORF">M6B38_119025</name>
</gene>
<comment type="caution">
    <text evidence="1">The sequence shown here is derived from an EMBL/GenBank/DDBJ whole genome shotgun (WGS) entry which is preliminary data.</text>
</comment>
<evidence type="ECO:0000313" key="1">
    <source>
        <dbReference type="EMBL" id="KAJ6840860.1"/>
    </source>
</evidence>
<dbReference type="EMBL" id="JANAVB010009198">
    <property type="protein sequence ID" value="KAJ6840860.1"/>
    <property type="molecule type" value="Genomic_DNA"/>
</dbReference>
<reference evidence="1" key="1">
    <citation type="journal article" date="2023" name="GigaByte">
        <title>Genome assembly of the bearded iris, Iris pallida Lam.</title>
        <authorList>
            <person name="Bruccoleri R.E."/>
            <person name="Oakeley E.J."/>
            <person name="Faust A.M.E."/>
            <person name="Altorfer M."/>
            <person name="Dessus-Babus S."/>
            <person name="Burckhardt D."/>
            <person name="Oertli M."/>
            <person name="Naumann U."/>
            <person name="Petersen F."/>
            <person name="Wong J."/>
        </authorList>
    </citation>
    <scope>NUCLEOTIDE SEQUENCE</scope>
    <source>
        <strain evidence="1">GSM-AAB239-AS_SAM_17_03QT</strain>
    </source>
</reference>
<accession>A0AAX6HII3</accession>
<name>A0AAX6HII3_IRIPA</name>
<proteinExistence type="predicted"/>
<evidence type="ECO:0000313" key="2">
    <source>
        <dbReference type="Proteomes" id="UP001140949"/>
    </source>
</evidence>
<reference evidence="1" key="2">
    <citation type="submission" date="2023-04" db="EMBL/GenBank/DDBJ databases">
        <authorList>
            <person name="Bruccoleri R.E."/>
            <person name="Oakeley E.J."/>
            <person name="Faust A.-M."/>
            <person name="Dessus-Babus S."/>
            <person name="Altorfer M."/>
            <person name="Burckhardt D."/>
            <person name="Oertli M."/>
            <person name="Naumann U."/>
            <person name="Petersen F."/>
            <person name="Wong J."/>
        </authorList>
    </citation>
    <scope>NUCLEOTIDE SEQUENCE</scope>
    <source>
        <strain evidence="1">GSM-AAB239-AS_SAM_17_03QT</strain>
        <tissue evidence="1">Leaf</tissue>
    </source>
</reference>
<protein>
    <submittedName>
        <fullName evidence="1">Uncharacterized protein</fullName>
    </submittedName>
</protein>
<sequence length="45" mass="5365">MEMLVCVKIGKKRIKIYVVNIHKFCRYSVCFVGNRKKKKKKNCDS</sequence>